<dbReference type="InterPro" id="IPR012337">
    <property type="entry name" value="RNaseH-like_sf"/>
</dbReference>
<proteinExistence type="predicted"/>
<accession>A0A5C7IEH0</accession>
<dbReference type="InterPro" id="IPR044730">
    <property type="entry name" value="RNase_H-like_dom_plant"/>
</dbReference>
<feature type="domain" description="RNase H type-1" evidence="1">
    <location>
        <begin position="42"/>
        <end position="112"/>
    </location>
</feature>
<evidence type="ECO:0000313" key="3">
    <source>
        <dbReference type="Proteomes" id="UP000323000"/>
    </source>
</evidence>
<comment type="caution">
    <text evidence="2">The sequence shown here is derived from an EMBL/GenBank/DDBJ whole genome shotgun (WGS) entry which is preliminary data.</text>
</comment>
<dbReference type="GO" id="GO:0004523">
    <property type="term" value="F:RNA-DNA hybrid ribonuclease activity"/>
    <property type="evidence" value="ECO:0007669"/>
    <property type="project" value="InterPro"/>
</dbReference>
<dbReference type="EMBL" id="VAHF01000003">
    <property type="protein sequence ID" value="TXG66806.1"/>
    <property type="molecule type" value="Genomic_DNA"/>
</dbReference>
<dbReference type="PANTHER" id="PTHR47074:SF48">
    <property type="entry name" value="POLYNUCLEOTIDYL TRANSFERASE, RIBONUCLEASE H-LIKE SUPERFAMILY PROTEIN"/>
    <property type="match status" value="1"/>
</dbReference>
<sequence>MGVDDLCIEELISEVNHEAAESLVAMEAAVVGADALERRVNGRGTLNIAGGRTGLGVVIRDCSGFVLASCSLNMSAGFDATLAETMAIFRGLIFIRDRGLAPCCLESDVAVVSVSHVPRLANNVAHGLAKYALKVVDDLFWIEDYPPCVRKVV</sequence>
<dbReference type="InterPro" id="IPR002156">
    <property type="entry name" value="RNaseH_domain"/>
</dbReference>
<dbReference type="AlphaFoldDB" id="A0A5C7IEH0"/>
<organism evidence="2 3">
    <name type="scientific">Acer yangbiense</name>
    <dbReference type="NCBI Taxonomy" id="1000413"/>
    <lineage>
        <taxon>Eukaryota</taxon>
        <taxon>Viridiplantae</taxon>
        <taxon>Streptophyta</taxon>
        <taxon>Embryophyta</taxon>
        <taxon>Tracheophyta</taxon>
        <taxon>Spermatophyta</taxon>
        <taxon>Magnoliopsida</taxon>
        <taxon>eudicotyledons</taxon>
        <taxon>Gunneridae</taxon>
        <taxon>Pentapetalae</taxon>
        <taxon>rosids</taxon>
        <taxon>malvids</taxon>
        <taxon>Sapindales</taxon>
        <taxon>Sapindaceae</taxon>
        <taxon>Hippocastanoideae</taxon>
        <taxon>Acereae</taxon>
        <taxon>Acer</taxon>
    </lineage>
</organism>
<evidence type="ECO:0000313" key="2">
    <source>
        <dbReference type="EMBL" id="TXG66806.1"/>
    </source>
</evidence>
<dbReference type="InterPro" id="IPR052929">
    <property type="entry name" value="RNase_H-like_EbsB-rel"/>
</dbReference>
<dbReference type="GO" id="GO:0003676">
    <property type="term" value="F:nucleic acid binding"/>
    <property type="evidence" value="ECO:0007669"/>
    <property type="project" value="InterPro"/>
</dbReference>
<evidence type="ECO:0000259" key="1">
    <source>
        <dbReference type="Pfam" id="PF13456"/>
    </source>
</evidence>
<protein>
    <recommendedName>
        <fullName evidence="1">RNase H type-1 domain-containing protein</fullName>
    </recommendedName>
</protein>
<dbReference type="Pfam" id="PF13456">
    <property type="entry name" value="RVT_3"/>
    <property type="match status" value="1"/>
</dbReference>
<dbReference type="OrthoDB" id="1906820at2759"/>
<keyword evidence="3" id="KW-1185">Reference proteome</keyword>
<name>A0A5C7IEH0_9ROSI</name>
<reference evidence="3" key="1">
    <citation type="journal article" date="2019" name="Gigascience">
        <title>De novo genome assembly of the endangered Acer yangbiense, a plant species with extremely small populations endemic to Yunnan Province, China.</title>
        <authorList>
            <person name="Yang J."/>
            <person name="Wariss H.M."/>
            <person name="Tao L."/>
            <person name="Zhang R."/>
            <person name="Yun Q."/>
            <person name="Hollingsworth P."/>
            <person name="Dao Z."/>
            <person name="Luo G."/>
            <person name="Guo H."/>
            <person name="Ma Y."/>
            <person name="Sun W."/>
        </authorList>
    </citation>
    <scope>NUCLEOTIDE SEQUENCE [LARGE SCALE GENOMIC DNA]</scope>
    <source>
        <strain evidence="3">cv. Malutang</strain>
    </source>
</reference>
<dbReference type="PANTHER" id="PTHR47074">
    <property type="entry name" value="BNAC02G40300D PROTEIN"/>
    <property type="match status" value="1"/>
</dbReference>
<gene>
    <name evidence="2" type="ORF">EZV62_008081</name>
</gene>
<dbReference type="SUPFAM" id="SSF53098">
    <property type="entry name" value="Ribonuclease H-like"/>
    <property type="match status" value="1"/>
</dbReference>
<dbReference type="CDD" id="cd06222">
    <property type="entry name" value="RNase_H_like"/>
    <property type="match status" value="1"/>
</dbReference>
<dbReference type="Proteomes" id="UP000323000">
    <property type="component" value="Chromosome 3"/>
</dbReference>